<dbReference type="HOGENOM" id="CLU_2625907_0_0_1"/>
<dbReference type="EnsemblPlants" id="OB04G15490.1">
    <property type="protein sequence ID" value="OB04G15490.1"/>
    <property type="gene ID" value="OB04G15490"/>
</dbReference>
<dbReference type="Gramene" id="OB04G15490.1">
    <property type="protein sequence ID" value="OB04G15490.1"/>
    <property type="gene ID" value="OB04G15490"/>
</dbReference>
<sequence length="78" mass="8636">MPRVARTPPPLPPVDDAIDKLLHEWKVGHSGKTDSKGALEAELFHGEYSITVKHHKLKDHHVQTVDVDSKADAKIKAP</sequence>
<reference evidence="1" key="1">
    <citation type="journal article" date="2013" name="Nat. Commun.">
        <title>Whole-genome sequencing of Oryza brachyantha reveals mechanisms underlying Oryza genome evolution.</title>
        <authorList>
            <person name="Chen J."/>
            <person name="Huang Q."/>
            <person name="Gao D."/>
            <person name="Wang J."/>
            <person name="Lang Y."/>
            <person name="Liu T."/>
            <person name="Li B."/>
            <person name="Bai Z."/>
            <person name="Luis Goicoechea J."/>
            <person name="Liang C."/>
            <person name="Chen C."/>
            <person name="Zhang W."/>
            <person name="Sun S."/>
            <person name="Liao Y."/>
            <person name="Zhang X."/>
            <person name="Yang L."/>
            <person name="Song C."/>
            <person name="Wang M."/>
            <person name="Shi J."/>
            <person name="Liu G."/>
            <person name="Liu J."/>
            <person name="Zhou H."/>
            <person name="Zhou W."/>
            <person name="Yu Q."/>
            <person name="An N."/>
            <person name="Chen Y."/>
            <person name="Cai Q."/>
            <person name="Wang B."/>
            <person name="Liu B."/>
            <person name="Min J."/>
            <person name="Huang Y."/>
            <person name="Wu H."/>
            <person name="Li Z."/>
            <person name="Zhang Y."/>
            <person name="Yin Y."/>
            <person name="Song W."/>
            <person name="Jiang J."/>
            <person name="Jackson S.A."/>
            <person name="Wing R.A."/>
            <person name="Wang J."/>
            <person name="Chen M."/>
        </authorList>
    </citation>
    <scope>NUCLEOTIDE SEQUENCE [LARGE SCALE GENOMIC DNA]</scope>
    <source>
        <strain evidence="1">cv. IRGC 101232</strain>
    </source>
</reference>
<evidence type="ECO:0000313" key="2">
    <source>
        <dbReference type="Proteomes" id="UP000006038"/>
    </source>
</evidence>
<keyword evidence="2" id="KW-1185">Reference proteome</keyword>
<protein>
    <submittedName>
        <fullName evidence="1">Uncharacterized protein</fullName>
    </submittedName>
</protein>
<accession>J3LWM4</accession>
<dbReference type="Proteomes" id="UP000006038">
    <property type="component" value="Chromosome 4"/>
</dbReference>
<organism evidence="1">
    <name type="scientific">Oryza brachyantha</name>
    <name type="common">malo sina</name>
    <dbReference type="NCBI Taxonomy" id="4533"/>
    <lineage>
        <taxon>Eukaryota</taxon>
        <taxon>Viridiplantae</taxon>
        <taxon>Streptophyta</taxon>
        <taxon>Embryophyta</taxon>
        <taxon>Tracheophyta</taxon>
        <taxon>Spermatophyta</taxon>
        <taxon>Magnoliopsida</taxon>
        <taxon>Liliopsida</taxon>
        <taxon>Poales</taxon>
        <taxon>Poaceae</taxon>
        <taxon>BOP clade</taxon>
        <taxon>Oryzoideae</taxon>
        <taxon>Oryzeae</taxon>
        <taxon>Oryzinae</taxon>
        <taxon>Oryza</taxon>
    </lineage>
</organism>
<proteinExistence type="predicted"/>
<dbReference type="AlphaFoldDB" id="J3LWM4"/>
<evidence type="ECO:0000313" key="1">
    <source>
        <dbReference type="EnsemblPlants" id="OB04G15490.1"/>
    </source>
</evidence>
<name>J3LWM4_ORYBR</name>
<reference evidence="1" key="2">
    <citation type="submission" date="2013-04" db="UniProtKB">
        <authorList>
            <consortium name="EnsemblPlants"/>
        </authorList>
    </citation>
    <scope>IDENTIFICATION</scope>
</reference>